<dbReference type="GO" id="GO:0005524">
    <property type="term" value="F:ATP binding"/>
    <property type="evidence" value="ECO:0007669"/>
    <property type="project" value="UniProtKB-KW"/>
</dbReference>
<dbReference type="GO" id="GO:0003724">
    <property type="term" value="F:RNA helicase activity"/>
    <property type="evidence" value="ECO:0007669"/>
    <property type="project" value="UniProtKB-EC"/>
</dbReference>
<dbReference type="PROSITE" id="PS51194">
    <property type="entry name" value="HELICASE_CTER"/>
    <property type="match status" value="1"/>
</dbReference>
<gene>
    <name evidence="12" type="ORF">CL6EHI_096390</name>
</gene>
<dbReference type="Proteomes" id="UP000078387">
    <property type="component" value="Unassembled WGS sequence"/>
</dbReference>
<dbReference type="Pfam" id="PF00270">
    <property type="entry name" value="DEAD"/>
    <property type="match status" value="1"/>
</dbReference>
<dbReference type="VEuPathDB" id="AmoebaDB:EHI_096390"/>
<dbReference type="PROSITE" id="PS00039">
    <property type="entry name" value="DEAD_ATP_HELICASE"/>
    <property type="match status" value="1"/>
</dbReference>
<accession>A0A5K1U7L1</accession>
<dbReference type="Pfam" id="PF00271">
    <property type="entry name" value="Helicase_C"/>
    <property type="match status" value="1"/>
</dbReference>
<feature type="region of interest" description="Disordered" evidence="8">
    <location>
        <begin position="1"/>
        <end position="90"/>
    </location>
</feature>
<dbReference type="FunFam" id="3.40.50.300:FF:000008">
    <property type="entry name" value="ATP-dependent RNA helicase RhlB"/>
    <property type="match status" value="1"/>
</dbReference>
<evidence type="ECO:0000256" key="6">
    <source>
        <dbReference type="PROSITE-ProRule" id="PRU00552"/>
    </source>
</evidence>
<evidence type="ECO:0000313" key="12">
    <source>
        <dbReference type="EMBL" id="GAT93036.1"/>
    </source>
</evidence>
<dbReference type="PROSITE" id="PS51192">
    <property type="entry name" value="HELICASE_ATP_BIND_1"/>
    <property type="match status" value="1"/>
</dbReference>
<dbReference type="SMART" id="SM00487">
    <property type="entry name" value="DEXDc"/>
    <property type="match status" value="1"/>
</dbReference>
<evidence type="ECO:0000256" key="1">
    <source>
        <dbReference type="ARBA" id="ARBA00012552"/>
    </source>
</evidence>
<keyword evidence="4 7" id="KW-0347">Helicase</keyword>
<dbReference type="SUPFAM" id="SSF52540">
    <property type="entry name" value="P-loop containing nucleoside triphosphate hydrolases"/>
    <property type="match status" value="1"/>
</dbReference>
<feature type="compositionally biased region" description="Basic and acidic residues" evidence="8">
    <location>
        <begin position="11"/>
        <end position="80"/>
    </location>
</feature>
<dbReference type="EMBL" id="BDEQ01000001">
    <property type="protein sequence ID" value="GAT93036.1"/>
    <property type="molecule type" value="Genomic_DNA"/>
</dbReference>
<dbReference type="VEuPathDB" id="AmoebaDB:EHI7A_001540"/>
<feature type="domain" description="Helicase ATP-binding" evidence="9">
    <location>
        <begin position="184"/>
        <end position="359"/>
    </location>
</feature>
<dbReference type="InterPro" id="IPR027417">
    <property type="entry name" value="P-loop_NTPase"/>
</dbReference>
<reference evidence="12 13" key="1">
    <citation type="submission" date="2016-05" db="EMBL/GenBank/DDBJ databases">
        <title>First whole genome sequencing of Entamoeba histolytica HM1:IMSS-clone-6.</title>
        <authorList>
            <person name="Mukherjee Avik.K."/>
            <person name="Izumyama S."/>
            <person name="Nakada-Tsukui K."/>
            <person name="Nozaki T."/>
        </authorList>
    </citation>
    <scope>NUCLEOTIDE SEQUENCE [LARGE SCALE GENOMIC DNA]</scope>
    <source>
        <strain evidence="12 13">HM1:IMSS clone 6</strain>
    </source>
</reference>
<dbReference type="InterPro" id="IPR014001">
    <property type="entry name" value="Helicase_ATP-bd"/>
</dbReference>
<dbReference type="AlphaFoldDB" id="A0A5K1U7L1"/>
<evidence type="ECO:0000256" key="8">
    <source>
        <dbReference type="SAM" id="MobiDB-lite"/>
    </source>
</evidence>
<feature type="short sequence motif" description="Q motif" evidence="6">
    <location>
        <begin position="153"/>
        <end position="181"/>
    </location>
</feature>
<name>A0A5K1U7L1_ENTHI</name>
<evidence type="ECO:0000256" key="7">
    <source>
        <dbReference type="RuleBase" id="RU000492"/>
    </source>
</evidence>
<dbReference type="PROSITE" id="PS51195">
    <property type="entry name" value="Q_MOTIF"/>
    <property type="match status" value="1"/>
</dbReference>
<dbReference type="PANTHER" id="PTHR47958">
    <property type="entry name" value="ATP-DEPENDENT RNA HELICASE DBP3"/>
    <property type="match status" value="1"/>
</dbReference>
<dbReference type="SMART" id="SM00490">
    <property type="entry name" value="HELICc"/>
    <property type="match status" value="1"/>
</dbReference>
<dbReference type="VEuPathDB" id="AmoebaDB:KM1_004090"/>
<dbReference type="VEuPathDB" id="AmoebaDB:EHI8A_003030"/>
<keyword evidence="3 7" id="KW-0378">Hydrolase</keyword>
<feature type="domain" description="DEAD-box RNA helicase Q" evidence="11">
    <location>
        <begin position="153"/>
        <end position="181"/>
    </location>
</feature>
<keyword evidence="2 7" id="KW-0547">Nucleotide-binding</keyword>
<dbReference type="Gene3D" id="3.40.50.300">
    <property type="entry name" value="P-loop containing nucleotide triphosphate hydrolases"/>
    <property type="match status" value="2"/>
</dbReference>
<dbReference type="FunFam" id="3.40.50.300:FF:000079">
    <property type="entry name" value="probable ATP-dependent RNA helicase DDX17"/>
    <property type="match status" value="1"/>
</dbReference>
<evidence type="ECO:0000256" key="5">
    <source>
        <dbReference type="ARBA" id="ARBA00022840"/>
    </source>
</evidence>
<proteinExistence type="inferred from homology"/>
<evidence type="ECO:0000313" key="13">
    <source>
        <dbReference type="Proteomes" id="UP000078387"/>
    </source>
</evidence>
<comment type="similarity">
    <text evidence="7">Belongs to the DEAD box helicase family.</text>
</comment>
<organism evidence="12 13">
    <name type="scientific">Entamoeba histolytica</name>
    <dbReference type="NCBI Taxonomy" id="5759"/>
    <lineage>
        <taxon>Eukaryota</taxon>
        <taxon>Amoebozoa</taxon>
        <taxon>Evosea</taxon>
        <taxon>Archamoebae</taxon>
        <taxon>Mastigamoebida</taxon>
        <taxon>Entamoebidae</taxon>
        <taxon>Entamoeba</taxon>
    </lineage>
</organism>
<dbReference type="EC" id="3.6.4.13" evidence="1"/>
<dbReference type="CDD" id="cd18787">
    <property type="entry name" value="SF2_C_DEAD"/>
    <property type="match status" value="1"/>
</dbReference>
<evidence type="ECO:0000259" key="10">
    <source>
        <dbReference type="PROSITE" id="PS51194"/>
    </source>
</evidence>
<evidence type="ECO:0000259" key="11">
    <source>
        <dbReference type="PROSITE" id="PS51195"/>
    </source>
</evidence>
<dbReference type="GO" id="GO:0003676">
    <property type="term" value="F:nucleic acid binding"/>
    <property type="evidence" value="ECO:0007669"/>
    <property type="project" value="InterPro"/>
</dbReference>
<dbReference type="InterPro" id="IPR001650">
    <property type="entry name" value="Helicase_C-like"/>
</dbReference>
<dbReference type="VEuPathDB" id="AmoebaDB:EHI5A_005160"/>
<evidence type="ECO:0000259" key="9">
    <source>
        <dbReference type="PROSITE" id="PS51192"/>
    </source>
</evidence>
<sequence>MSGRSRSNSHRYTDRSRSRSREHSHRYDDYRQSDDYSRRDDYKRRDDYERRDDYKRRDDYERRDDYKRRDENSRRSDHGRSYRPSGSVVNKYDNISTKQLQPVNYDITTLPPFEKNFYVESPITANRDAEEVSRYLQENEIQVNGCESIKALLTFEECNFPQSILDVIKEQNYIKPTPIQAIGWPIVLQGKDVVGIAETGSGKTISFLIPAIIHILDTPLAQYREGPRVLILAPTRELVCQIADEAIKFTKGTAIKTVRCFGGVPQSSQMKDFQSGCDICVATPGRLIDFIKRGVTSLSRCTFLILDEADRMLEMGFEVQVQDIIGQIRPDRQTVMWTATWPQAIQQFALGFMFHPLQINIGNPDLHANESVKQIIEVCQERDRDSKMNEIVKRIGSEKKVLIFVKTKRSADNLCYKLRDQRYRVACMHGDKVQAERDRALSDFKSGAVNYLIATDVASRGLDIRNIEIVINYEMPSDIENYIHRIGRTGRMGRSVEGEAISLFTYADARLAKDLISVLKGAHQEVPSELLNMRY</sequence>
<protein>
    <recommendedName>
        <fullName evidence="1">RNA helicase</fullName>
        <ecNumber evidence="1">3.6.4.13</ecNumber>
    </recommendedName>
</protein>
<dbReference type="GO" id="GO:0016787">
    <property type="term" value="F:hydrolase activity"/>
    <property type="evidence" value="ECO:0007669"/>
    <property type="project" value="UniProtKB-KW"/>
</dbReference>
<evidence type="ECO:0000256" key="2">
    <source>
        <dbReference type="ARBA" id="ARBA00022741"/>
    </source>
</evidence>
<comment type="caution">
    <text evidence="12">The sequence shown here is derived from an EMBL/GenBank/DDBJ whole genome shotgun (WGS) entry which is preliminary data.</text>
</comment>
<dbReference type="InterPro" id="IPR000629">
    <property type="entry name" value="RNA-helicase_DEAD-box_CS"/>
</dbReference>
<evidence type="ECO:0000256" key="3">
    <source>
        <dbReference type="ARBA" id="ARBA00022801"/>
    </source>
</evidence>
<feature type="domain" description="Helicase C-terminal" evidence="10">
    <location>
        <begin position="371"/>
        <end position="534"/>
    </location>
</feature>
<dbReference type="OMA" id="MGQTANY"/>
<dbReference type="InterPro" id="IPR014014">
    <property type="entry name" value="RNA_helicase_DEAD_Q_motif"/>
</dbReference>
<keyword evidence="5 7" id="KW-0067">ATP-binding</keyword>
<evidence type="ECO:0000256" key="4">
    <source>
        <dbReference type="ARBA" id="ARBA00022806"/>
    </source>
</evidence>
<dbReference type="InterPro" id="IPR011545">
    <property type="entry name" value="DEAD/DEAH_box_helicase_dom"/>
</dbReference>